<dbReference type="AlphaFoldDB" id="A0A0B1RY27"/>
<dbReference type="Proteomes" id="UP000053660">
    <property type="component" value="Unassembled WGS sequence"/>
</dbReference>
<sequence>MGDYAINAGMMRYVRIMSENGNDVYFYCFEYFNPDGFGFLRFMMPFKGATHCSEVRYVLGKGVFAKFRPNASDLDMIDMMTTYFSNFAKYGNPNGDPTAPDYQEKWEKYNTDQPFKHLRINLPEAEMADDYQRKRTEFWEKVLAKNRAKARL</sequence>
<evidence type="ECO:0000313" key="3">
    <source>
        <dbReference type="Proteomes" id="UP000053660"/>
    </source>
</evidence>
<dbReference type="EMBL" id="KN612261">
    <property type="protein sequence ID" value="KHJ75930.1"/>
    <property type="molecule type" value="Genomic_DNA"/>
</dbReference>
<dbReference type="Pfam" id="PF00135">
    <property type="entry name" value="COesterase"/>
    <property type="match status" value="1"/>
</dbReference>
<keyword evidence="3" id="KW-1185">Reference proteome</keyword>
<dbReference type="SUPFAM" id="SSF53474">
    <property type="entry name" value="alpha/beta-Hydrolases"/>
    <property type="match status" value="1"/>
</dbReference>
<dbReference type="Gene3D" id="3.40.50.1820">
    <property type="entry name" value="alpha/beta hydrolase"/>
    <property type="match status" value="1"/>
</dbReference>
<name>A0A0B1RY27_OESDE</name>
<reference evidence="2 3" key="1">
    <citation type="submission" date="2014-03" db="EMBL/GenBank/DDBJ databases">
        <title>Draft genome of the hookworm Oesophagostomum dentatum.</title>
        <authorList>
            <person name="Mitreva M."/>
        </authorList>
    </citation>
    <scope>NUCLEOTIDE SEQUENCE [LARGE SCALE GENOMIC DNA]</scope>
    <source>
        <strain evidence="2 3">OD-Hann</strain>
    </source>
</reference>
<evidence type="ECO:0000313" key="2">
    <source>
        <dbReference type="EMBL" id="KHJ75930.1"/>
    </source>
</evidence>
<protein>
    <recommendedName>
        <fullName evidence="1">Carboxylesterase type B domain-containing protein</fullName>
    </recommendedName>
</protein>
<accession>A0A0B1RY27</accession>
<feature type="domain" description="Carboxylesterase type B" evidence="1">
    <location>
        <begin position="1"/>
        <end position="139"/>
    </location>
</feature>
<dbReference type="PANTHER" id="PTHR45029">
    <property type="entry name" value="CARBOXYLIC ESTER HYDROLASE-RELATED"/>
    <property type="match status" value="1"/>
</dbReference>
<organism evidence="2 3">
    <name type="scientific">Oesophagostomum dentatum</name>
    <name type="common">Nodular worm</name>
    <dbReference type="NCBI Taxonomy" id="61180"/>
    <lineage>
        <taxon>Eukaryota</taxon>
        <taxon>Metazoa</taxon>
        <taxon>Ecdysozoa</taxon>
        <taxon>Nematoda</taxon>
        <taxon>Chromadorea</taxon>
        <taxon>Rhabditida</taxon>
        <taxon>Rhabditina</taxon>
        <taxon>Rhabditomorpha</taxon>
        <taxon>Strongyloidea</taxon>
        <taxon>Strongylidae</taxon>
        <taxon>Oesophagostomum</taxon>
    </lineage>
</organism>
<dbReference type="OrthoDB" id="3200163at2759"/>
<dbReference type="InterPro" id="IPR043187">
    <property type="entry name" value="CM06B1-like"/>
</dbReference>
<evidence type="ECO:0000259" key="1">
    <source>
        <dbReference type="Pfam" id="PF00135"/>
    </source>
</evidence>
<proteinExistence type="predicted"/>
<gene>
    <name evidence="2" type="ORF">OESDEN_24451</name>
</gene>
<dbReference type="InterPro" id="IPR002018">
    <property type="entry name" value="CarbesteraseB"/>
</dbReference>
<dbReference type="InterPro" id="IPR029058">
    <property type="entry name" value="AB_hydrolase_fold"/>
</dbReference>
<dbReference type="PANTHER" id="PTHR45029:SF6">
    <property type="entry name" value="CARBOXYLIC ESTER HYDROLASE"/>
    <property type="match status" value="1"/>
</dbReference>